<evidence type="ECO:0000256" key="1">
    <source>
        <dbReference type="ARBA" id="ARBA00023172"/>
    </source>
</evidence>
<dbReference type="InterPro" id="IPR002104">
    <property type="entry name" value="Integrase_catalytic"/>
</dbReference>
<gene>
    <name evidence="3" type="ORF">C7373_107153</name>
</gene>
<organism evidence="3 4">
    <name type="scientific">Intestinimonas butyriciproducens</name>
    <dbReference type="NCBI Taxonomy" id="1297617"/>
    <lineage>
        <taxon>Bacteria</taxon>
        <taxon>Bacillati</taxon>
        <taxon>Bacillota</taxon>
        <taxon>Clostridia</taxon>
        <taxon>Eubacteriales</taxon>
        <taxon>Intestinimonas</taxon>
    </lineage>
</organism>
<proteinExistence type="predicted"/>
<feature type="domain" description="Tyr recombinase" evidence="2">
    <location>
        <begin position="1"/>
        <end position="101"/>
    </location>
</feature>
<dbReference type="GO" id="GO:0006310">
    <property type="term" value="P:DNA recombination"/>
    <property type="evidence" value="ECO:0007669"/>
    <property type="project" value="UniProtKB-KW"/>
</dbReference>
<dbReference type="RefSeq" id="WP_116722320.1">
    <property type="nucleotide sequence ID" value="NZ_CAMREZ010000013.1"/>
</dbReference>
<dbReference type="Pfam" id="PF00589">
    <property type="entry name" value="Phage_integrase"/>
    <property type="match status" value="1"/>
</dbReference>
<dbReference type="Proteomes" id="UP000245778">
    <property type="component" value="Unassembled WGS sequence"/>
</dbReference>
<sequence>MRAKEKAFLGAAYVDSRYVCVGPDGAPLTPNAVSMHFRRMIRKNGLPYIRFHGLRYSVATLLHSAGRDIQDIQGWLGRSDISITANIYSHFLYSAKRDMADSIDAALR</sequence>
<dbReference type="GO" id="GO:0015074">
    <property type="term" value="P:DNA integration"/>
    <property type="evidence" value="ECO:0007669"/>
    <property type="project" value="InterPro"/>
</dbReference>
<name>A0A2U1BIG0_9FIRM</name>
<dbReference type="AlphaFoldDB" id="A0A2U1BIG0"/>
<dbReference type="SUPFAM" id="SSF56349">
    <property type="entry name" value="DNA breaking-rejoining enzymes"/>
    <property type="match status" value="1"/>
</dbReference>
<keyword evidence="1" id="KW-0233">DNA recombination</keyword>
<protein>
    <submittedName>
        <fullName evidence="3">Phage integrase family protein</fullName>
    </submittedName>
</protein>
<dbReference type="EMBL" id="QEKK01000007">
    <property type="protein sequence ID" value="PVY48403.1"/>
    <property type="molecule type" value="Genomic_DNA"/>
</dbReference>
<dbReference type="GO" id="GO:0003677">
    <property type="term" value="F:DNA binding"/>
    <property type="evidence" value="ECO:0007669"/>
    <property type="project" value="InterPro"/>
</dbReference>
<dbReference type="Gene3D" id="1.10.443.10">
    <property type="entry name" value="Intergrase catalytic core"/>
    <property type="match status" value="1"/>
</dbReference>
<dbReference type="PROSITE" id="PS51898">
    <property type="entry name" value="TYR_RECOMBINASE"/>
    <property type="match status" value="1"/>
</dbReference>
<dbReference type="InterPro" id="IPR011010">
    <property type="entry name" value="DNA_brk_join_enz"/>
</dbReference>
<dbReference type="GeneID" id="93230486"/>
<accession>A0A2U1BIG0</accession>
<dbReference type="OrthoDB" id="9785687at2"/>
<evidence type="ECO:0000313" key="3">
    <source>
        <dbReference type="EMBL" id="PVY48403.1"/>
    </source>
</evidence>
<evidence type="ECO:0000259" key="2">
    <source>
        <dbReference type="PROSITE" id="PS51898"/>
    </source>
</evidence>
<dbReference type="InterPro" id="IPR013762">
    <property type="entry name" value="Integrase-like_cat_sf"/>
</dbReference>
<evidence type="ECO:0000313" key="4">
    <source>
        <dbReference type="Proteomes" id="UP000245778"/>
    </source>
</evidence>
<reference evidence="3 4" key="1">
    <citation type="submission" date="2018-04" db="EMBL/GenBank/DDBJ databases">
        <title>Genomic Encyclopedia of Type Strains, Phase IV (KMG-IV): sequencing the most valuable type-strain genomes for metagenomic binning, comparative biology and taxonomic classification.</title>
        <authorList>
            <person name="Goeker M."/>
        </authorList>
    </citation>
    <scope>NUCLEOTIDE SEQUENCE [LARGE SCALE GENOMIC DNA]</scope>
    <source>
        <strain evidence="3 4">DSM 26588</strain>
    </source>
</reference>
<comment type="caution">
    <text evidence="3">The sequence shown here is derived from an EMBL/GenBank/DDBJ whole genome shotgun (WGS) entry which is preliminary data.</text>
</comment>